<reference evidence="1" key="2">
    <citation type="journal article" date="2022" name="New Phytol.">
        <title>Evolutionary transition to the ectomycorrhizal habit in the genomes of a hyperdiverse lineage of mushroom-forming fungi.</title>
        <authorList>
            <person name="Looney B."/>
            <person name="Miyauchi S."/>
            <person name="Morin E."/>
            <person name="Drula E."/>
            <person name="Courty P.E."/>
            <person name="Kohler A."/>
            <person name="Kuo A."/>
            <person name="LaButti K."/>
            <person name="Pangilinan J."/>
            <person name="Lipzen A."/>
            <person name="Riley R."/>
            <person name="Andreopoulos W."/>
            <person name="He G."/>
            <person name="Johnson J."/>
            <person name="Nolan M."/>
            <person name="Tritt A."/>
            <person name="Barry K.W."/>
            <person name="Grigoriev I.V."/>
            <person name="Nagy L.G."/>
            <person name="Hibbett D."/>
            <person name="Henrissat B."/>
            <person name="Matheny P.B."/>
            <person name="Labbe J."/>
            <person name="Martin F.M."/>
        </authorList>
    </citation>
    <scope>NUCLEOTIDE SEQUENCE</scope>
    <source>
        <strain evidence="1">FP105234-sp</strain>
    </source>
</reference>
<evidence type="ECO:0000313" key="1">
    <source>
        <dbReference type="EMBL" id="KAI0045295.1"/>
    </source>
</evidence>
<gene>
    <name evidence="1" type="ORF">FA95DRAFT_1561247</name>
</gene>
<protein>
    <submittedName>
        <fullName evidence="1">Uncharacterized protein</fullName>
    </submittedName>
</protein>
<sequence>MDRFLAPHSPEAQAHYHVTENSTEWDMEQASLNEAIIAHCASYQALSRYLSGADLLYPPKSKGDLLSILRRYSHVAVHNIIARARTTLEPGGYSRTLHLCEASIDRVVNTGDNLSVLLSWHNSSEFIVSELEHPARSIRI</sequence>
<dbReference type="Proteomes" id="UP000814033">
    <property type="component" value="Unassembled WGS sequence"/>
</dbReference>
<keyword evidence="2" id="KW-1185">Reference proteome</keyword>
<evidence type="ECO:0000313" key="2">
    <source>
        <dbReference type="Proteomes" id="UP000814033"/>
    </source>
</evidence>
<proteinExistence type="predicted"/>
<accession>A0ACB8RN03</accession>
<reference evidence="1" key="1">
    <citation type="submission" date="2021-02" db="EMBL/GenBank/DDBJ databases">
        <authorList>
            <consortium name="DOE Joint Genome Institute"/>
            <person name="Ahrendt S."/>
            <person name="Looney B.P."/>
            <person name="Miyauchi S."/>
            <person name="Morin E."/>
            <person name="Drula E."/>
            <person name="Courty P.E."/>
            <person name="Chicoki N."/>
            <person name="Fauchery L."/>
            <person name="Kohler A."/>
            <person name="Kuo A."/>
            <person name="Labutti K."/>
            <person name="Pangilinan J."/>
            <person name="Lipzen A."/>
            <person name="Riley R."/>
            <person name="Andreopoulos W."/>
            <person name="He G."/>
            <person name="Johnson J."/>
            <person name="Barry K.W."/>
            <person name="Grigoriev I.V."/>
            <person name="Nagy L."/>
            <person name="Hibbett D."/>
            <person name="Henrissat B."/>
            <person name="Matheny P.B."/>
            <person name="Labbe J."/>
            <person name="Martin F."/>
        </authorList>
    </citation>
    <scope>NUCLEOTIDE SEQUENCE</scope>
    <source>
        <strain evidence="1">FP105234-sp</strain>
    </source>
</reference>
<organism evidence="1 2">
    <name type="scientific">Auriscalpium vulgare</name>
    <dbReference type="NCBI Taxonomy" id="40419"/>
    <lineage>
        <taxon>Eukaryota</taxon>
        <taxon>Fungi</taxon>
        <taxon>Dikarya</taxon>
        <taxon>Basidiomycota</taxon>
        <taxon>Agaricomycotina</taxon>
        <taxon>Agaricomycetes</taxon>
        <taxon>Russulales</taxon>
        <taxon>Auriscalpiaceae</taxon>
        <taxon>Auriscalpium</taxon>
    </lineage>
</organism>
<name>A0ACB8RN03_9AGAM</name>
<comment type="caution">
    <text evidence="1">The sequence shown here is derived from an EMBL/GenBank/DDBJ whole genome shotgun (WGS) entry which is preliminary data.</text>
</comment>
<dbReference type="EMBL" id="MU275955">
    <property type="protein sequence ID" value="KAI0045295.1"/>
    <property type="molecule type" value="Genomic_DNA"/>
</dbReference>